<dbReference type="CDD" id="cd00156">
    <property type="entry name" value="REC"/>
    <property type="match status" value="1"/>
</dbReference>
<dbReference type="PANTHER" id="PTHR44591:SF3">
    <property type="entry name" value="RESPONSE REGULATORY DOMAIN-CONTAINING PROTEIN"/>
    <property type="match status" value="1"/>
</dbReference>
<feature type="transmembrane region" description="Helical" evidence="3">
    <location>
        <begin position="6"/>
        <end position="24"/>
    </location>
</feature>
<protein>
    <submittedName>
        <fullName evidence="5">Response regulator receiver domain-containing protein</fullName>
    </submittedName>
</protein>
<dbReference type="InterPro" id="IPR050595">
    <property type="entry name" value="Bact_response_regulator"/>
</dbReference>
<sequence>MAVPVIVVVMATVRYLSTLFYLVYRPNIRIDNIARDVFANVTQRLHMSHSVQEGIQVLHVDDELDFPALTNEFLEREEEQFEVVAATDASEALDIIHKSKPDCIVSDFDMPGMDGTEFLQIVRVKYPELPFIFFSSHDSETVMGDAVAVGATDYVEKEATSEQYELLADRVRSAVQNTP</sequence>
<gene>
    <name evidence="5" type="ORF">BDK61_2688</name>
</gene>
<feature type="modified residue" description="4-aspartylphosphate" evidence="2">
    <location>
        <position position="107"/>
    </location>
</feature>
<dbReference type="Pfam" id="PF00072">
    <property type="entry name" value="Response_reg"/>
    <property type="match status" value="1"/>
</dbReference>
<keyword evidence="3" id="KW-0472">Membrane</keyword>
<dbReference type="PROSITE" id="PS50110">
    <property type="entry name" value="RESPONSE_REGULATORY"/>
    <property type="match status" value="1"/>
</dbReference>
<evidence type="ECO:0000256" key="1">
    <source>
        <dbReference type="ARBA" id="ARBA00022553"/>
    </source>
</evidence>
<dbReference type="PANTHER" id="PTHR44591">
    <property type="entry name" value="STRESS RESPONSE REGULATOR PROTEIN 1"/>
    <property type="match status" value="1"/>
</dbReference>
<name>A0A495R7Q9_9EURY</name>
<dbReference type="InterPro" id="IPR001789">
    <property type="entry name" value="Sig_transdc_resp-reg_receiver"/>
</dbReference>
<dbReference type="Gene3D" id="3.40.50.2300">
    <property type="match status" value="1"/>
</dbReference>
<proteinExistence type="predicted"/>
<evidence type="ECO:0000313" key="6">
    <source>
        <dbReference type="Proteomes" id="UP000268233"/>
    </source>
</evidence>
<dbReference type="GO" id="GO:0000160">
    <property type="term" value="P:phosphorelay signal transduction system"/>
    <property type="evidence" value="ECO:0007669"/>
    <property type="project" value="InterPro"/>
</dbReference>
<dbReference type="Proteomes" id="UP000268233">
    <property type="component" value="Unassembled WGS sequence"/>
</dbReference>
<organism evidence="5 6">
    <name type="scientific">Haloarcula quadrata</name>
    <dbReference type="NCBI Taxonomy" id="182779"/>
    <lineage>
        <taxon>Archaea</taxon>
        <taxon>Methanobacteriati</taxon>
        <taxon>Methanobacteriota</taxon>
        <taxon>Stenosarchaea group</taxon>
        <taxon>Halobacteria</taxon>
        <taxon>Halobacteriales</taxon>
        <taxon>Haloarculaceae</taxon>
        <taxon>Haloarcula</taxon>
    </lineage>
</organism>
<dbReference type="SMART" id="SM00448">
    <property type="entry name" value="REC"/>
    <property type="match status" value="1"/>
</dbReference>
<evidence type="ECO:0000313" key="5">
    <source>
        <dbReference type="EMBL" id="RKS83341.1"/>
    </source>
</evidence>
<feature type="domain" description="Response regulatory" evidence="4">
    <location>
        <begin position="56"/>
        <end position="172"/>
    </location>
</feature>
<keyword evidence="6" id="KW-1185">Reference proteome</keyword>
<dbReference type="EMBL" id="RBWW01000001">
    <property type="protein sequence ID" value="RKS83341.1"/>
    <property type="molecule type" value="Genomic_DNA"/>
</dbReference>
<dbReference type="AlphaFoldDB" id="A0A495R7Q9"/>
<evidence type="ECO:0000256" key="3">
    <source>
        <dbReference type="SAM" id="Phobius"/>
    </source>
</evidence>
<dbReference type="SUPFAM" id="SSF52172">
    <property type="entry name" value="CheY-like"/>
    <property type="match status" value="1"/>
</dbReference>
<comment type="caution">
    <text evidence="5">The sequence shown here is derived from an EMBL/GenBank/DDBJ whole genome shotgun (WGS) entry which is preliminary data.</text>
</comment>
<evidence type="ECO:0000259" key="4">
    <source>
        <dbReference type="PROSITE" id="PS50110"/>
    </source>
</evidence>
<reference evidence="5 6" key="1">
    <citation type="submission" date="2018-10" db="EMBL/GenBank/DDBJ databases">
        <title>Genomic Encyclopedia of Archaeal and Bacterial Type Strains, Phase II (KMG-II): from individual species to whole genera.</title>
        <authorList>
            <person name="Goeker M."/>
        </authorList>
    </citation>
    <scope>NUCLEOTIDE SEQUENCE [LARGE SCALE GENOMIC DNA]</scope>
    <source>
        <strain evidence="5 6">DSM 11927</strain>
    </source>
</reference>
<keyword evidence="3" id="KW-1133">Transmembrane helix</keyword>
<evidence type="ECO:0000256" key="2">
    <source>
        <dbReference type="PROSITE-ProRule" id="PRU00169"/>
    </source>
</evidence>
<keyword evidence="3" id="KW-0812">Transmembrane</keyword>
<accession>A0A495R7Q9</accession>
<keyword evidence="1 2" id="KW-0597">Phosphoprotein</keyword>
<dbReference type="InterPro" id="IPR011006">
    <property type="entry name" value="CheY-like_superfamily"/>
</dbReference>